<dbReference type="AlphaFoldDB" id="A0A6B0SUM7"/>
<sequence>MTGGELVRDDPDHEFTIRQARESDVEDVVSFTQDTWGDRHGDYLPEVFDEMVATDGPTQHTLVVDVDDGADVAGVLQCVMLSDTEAWAQAMRVNPDYRGRDLSPELSRAAFRWARDRGAVVCRNMVFSWNVAGLGQSRSVGFDPATEFRWLQPDPDADADPGLDVVADADAAWAYWSRSDAREHLRGLAMDDEESWACSELTRADLRNAADGDGLFVVVDGGTRAMSALAYTYDRENEDGVEETWGVYHAAAWDDTEALDALTDAIARDAADRGIDATRILIPEGVRWVSDAAATRTAVSDEPDFVLAADLTDESLF</sequence>
<dbReference type="PROSITE" id="PS51186">
    <property type="entry name" value="GNAT"/>
    <property type="match status" value="1"/>
</dbReference>
<name>A0A6B0SUM7_9EURY</name>
<dbReference type="SUPFAM" id="SSF55729">
    <property type="entry name" value="Acyl-CoA N-acyltransferases (Nat)"/>
    <property type="match status" value="1"/>
</dbReference>
<comment type="caution">
    <text evidence="2">The sequence shown here is derived from an EMBL/GenBank/DDBJ whole genome shotgun (WGS) entry which is preliminary data.</text>
</comment>
<dbReference type="InterPro" id="IPR000182">
    <property type="entry name" value="GNAT_dom"/>
</dbReference>
<keyword evidence="3" id="KW-1185">Reference proteome</keyword>
<gene>
    <name evidence="2" type="ORF">GRX01_08290</name>
</gene>
<organism evidence="2 3">
    <name type="scientific">Halobaculum saliterrae</name>
    <dbReference type="NCBI Taxonomy" id="2073113"/>
    <lineage>
        <taxon>Archaea</taxon>
        <taxon>Methanobacteriati</taxon>
        <taxon>Methanobacteriota</taxon>
        <taxon>Stenosarchaea group</taxon>
        <taxon>Halobacteria</taxon>
        <taxon>Halobacteriales</taxon>
        <taxon>Haloferacaceae</taxon>
        <taxon>Halobaculum</taxon>
    </lineage>
</organism>
<dbReference type="InterPro" id="IPR016181">
    <property type="entry name" value="Acyl_CoA_acyltransferase"/>
</dbReference>
<reference evidence="2 3" key="1">
    <citation type="submission" date="2019-12" db="EMBL/GenBank/DDBJ databases">
        <title>Isolation and characterization of three novel carbon monoxide-oxidizing members of Halobacteria from salione crusts and soils.</title>
        <authorList>
            <person name="Myers M.R."/>
            <person name="King G.M."/>
        </authorList>
    </citation>
    <scope>NUCLEOTIDE SEQUENCE [LARGE SCALE GENOMIC DNA]</scope>
    <source>
        <strain evidence="2 3">WSA2</strain>
    </source>
</reference>
<accession>A0A6B0SUM7</accession>
<feature type="domain" description="N-acetyltransferase" evidence="1">
    <location>
        <begin position="15"/>
        <end position="170"/>
    </location>
</feature>
<protein>
    <submittedName>
        <fullName evidence="2">GNAT family N-acetyltransferase</fullName>
    </submittedName>
</protein>
<dbReference type="Proteomes" id="UP000437065">
    <property type="component" value="Unassembled WGS sequence"/>
</dbReference>
<proteinExistence type="predicted"/>
<dbReference type="Gene3D" id="3.40.630.30">
    <property type="match status" value="1"/>
</dbReference>
<dbReference type="Pfam" id="PF00583">
    <property type="entry name" value="Acetyltransf_1"/>
    <property type="match status" value="1"/>
</dbReference>
<dbReference type="RefSeq" id="WP_159665473.1">
    <property type="nucleotide sequence ID" value="NZ_WUUS01000004.1"/>
</dbReference>
<keyword evidence="2" id="KW-0808">Transferase</keyword>
<dbReference type="OrthoDB" id="134118at2157"/>
<evidence type="ECO:0000313" key="2">
    <source>
        <dbReference type="EMBL" id="MXR41336.1"/>
    </source>
</evidence>
<dbReference type="GO" id="GO:0016747">
    <property type="term" value="F:acyltransferase activity, transferring groups other than amino-acyl groups"/>
    <property type="evidence" value="ECO:0007669"/>
    <property type="project" value="InterPro"/>
</dbReference>
<evidence type="ECO:0000313" key="3">
    <source>
        <dbReference type="Proteomes" id="UP000437065"/>
    </source>
</evidence>
<evidence type="ECO:0000259" key="1">
    <source>
        <dbReference type="PROSITE" id="PS51186"/>
    </source>
</evidence>
<dbReference type="EMBL" id="WUUS01000004">
    <property type="protein sequence ID" value="MXR41336.1"/>
    <property type="molecule type" value="Genomic_DNA"/>
</dbReference>